<dbReference type="InterPro" id="IPR013320">
    <property type="entry name" value="ConA-like_dom_sf"/>
</dbReference>
<dbReference type="Pfam" id="PF13385">
    <property type="entry name" value="Laminin_G_3"/>
    <property type="match status" value="2"/>
</dbReference>
<dbReference type="SUPFAM" id="SSF49899">
    <property type="entry name" value="Concanavalin A-like lectins/glucanases"/>
    <property type="match status" value="2"/>
</dbReference>
<feature type="domain" description="Cadherin-like beta-sandwich-like" evidence="2">
    <location>
        <begin position="339"/>
        <end position="418"/>
    </location>
</feature>
<evidence type="ECO:0000259" key="2">
    <source>
        <dbReference type="Pfam" id="PF12733"/>
    </source>
</evidence>
<gene>
    <name evidence="3" type="ORF">KEM10_13935</name>
</gene>
<sequence length="1042" mass="113612">MKMKKLPFKGWCVLMLFSIITLPGVSQTLKHSYTFEDGTFEGTTVYDQIGSANGTLQGAASVTGGELVLAANGDYVSFDGTVMDLNAYTGGITIEFMYNSTVGANADHWNWITYFGGESGASSIMAGVNTWGEYRLYKNNTDPKITVASNDDGKYHHVVVIMTDTKIAMYADGALVGEELTETYAIDAAYAYIGRAYWGDPTWEGVIDQFNIYEGEMDAATVESNYIDYVGEDYVNADLGSLAFAPGDMTPEFDANEQDYIVYVPYGDTLTVVSAEAVAGASNYVIYTDDGSVVEDDGVITFDEAGEYLTIHVTALSGNEKYYYVEVLHYAAETSERLSDIEVVGGTLIGDFNPDTTAYNIRADYGATSVNITGVPFGANATVTGDGEINLTDGVATTTIHVVSEDTNSEMDYNVTIYATEVTTGVDYYLQHEASGYVLSESEEEYNLIKIYEPYNEPTQLFKFVATDVDGQYYIQNQNENYLRLAPAEGDQVWDMIMQSSIMTDEDSCRFELNEFEQGRFQIISVARANEFENVFMGTNNSDLFGGVYSDKWDGNELAVWSIVTPNQLETQYNTYLESLSVLDNALIPSFNATVTEYRVVLPAETTQFTVEASAMHDNSTVSGVGTYDVAAEGTGSVTVTVTNGGQTRDYVISYLVYNEDFALMHSYTFLDGTAKDEVSGADGVVHGGAIDQGVYTTSELGEYIELPAADIAINTYPSLTFEHWIRANTEEANANSNTMISTFGRTDYYGYDYVYTSAKSRAAMSATVTENPWSNENGIDGDNLDLDLTGNLHHLVTIITNEAMFFYVDGQQAGDPVALNDNNRIAYLSNDAAYLCKSIYEADNSWIGSIEEFNIYSGVMDGATILENLASGPKQYAGNDATLSDLTIDGVTIEDFHSATFNYIVTVEEGVTPVIAATTKEVNATYEVNGPSAIPGTATVVVTAADGETTATYTIEFDTPTGIGSPKEGAIKVYPTVSTGQFTVEMEGQSSVIGVYDLAGRLVKQIITKAQREVITIDQKGMYIVKVDCEGKTKLFKVFKQ</sequence>
<dbReference type="Gene3D" id="2.80.10.50">
    <property type="match status" value="1"/>
</dbReference>
<keyword evidence="4" id="KW-1185">Reference proteome</keyword>
<dbReference type="Proteomes" id="UP000708576">
    <property type="component" value="Unassembled WGS sequence"/>
</dbReference>
<evidence type="ECO:0000313" key="3">
    <source>
        <dbReference type="EMBL" id="MBS2099390.1"/>
    </source>
</evidence>
<protein>
    <submittedName>
        <fullName evidence="3">Cadherin-like beta sandwich domain-containing protein</fullName>
    </submittedName>
</protein>
<dbReference type="InterPro" id="IPR025883">
    <property type="entry name" value="Cadherin-like_domain"/>
</dbReference>
<comment type="caution">
    <text evidence="3">The sequence shown here is derived from an EMBL/GenBank/DDBJ whole genome shotgun (WGS) entry which is preliminary data.</text>
</comment>
<feature type="chain" id="PRO_5047057725" evidence="1">
    <location>
        <begin position="27"/>
        <end position="1042"/>
    </location>
</feature>
<dbReference type="NCBIfam" id="TIGR04183">
    <property type="entry name" value="Por_Secre_tail"/>
    <property type="match status" value="1"/>
</dbReference>
<dbReference type="EMBL" id="JAGUCO010000010">
    <property type="protein sequence ID" value="MBS2099390.1"/>
    <property type="molecule type" value="Genomic_DNA"/>
</dbReference>
<organism evidence="3 4">
    <name type="scientific">Carboxylicivirga linearis</name>
    <dbReference type="NCBI Taxonomy" id="1628157"/>
    <lineage>
        <taxon>Bacteria</taxon>
        <taxon>Pseudomonadati</taxon>
        <taxon>Bacteroidota</taxon>
        <taxon>Bacteroidia</taxon>
        <taxon>Marinilabiliales</taxon>
        <taxon>Marinilabiliaceae</taxon>
        <taxon>Carboxylicivirga</taxon>
    </lineage>
</organism>
<dbReference type="InterPro" id="IPR026444">
    <property type="entry name" value="Secre_tail"/>
</dbReference>
<dbReference type="Gene3D" id="2.60.120.200">
    <property type="match status" value="2"/>
</dbReference>
<dbReference type="Pfam" id="PF12733">
    <property type="entry name" value="Cadherin-like"/>
    <property type="match status" value="1"/>
</dbReference>
<feature type="signal peptide" evidence="1">
    <location>
        <begin position="1"/>
        <end position="26"/>
    </location>
</feature>
<keyword evidence="1" id="KW-0732">Signal</keyword>
<evidence type="ECO:0000313" key="4">
    <source>
        <dbReference type="Proteomes" id="UP000708576"/>
    </source>
</evidence>
<name>A0ABS5JWU4_9BACT</name>
<proteinExistence type="predicted"/>
<reference evidence="3 4" key="1">
    <citation type="journal article" date="2015" name="Int. J. Syst. Evol. Microbiol.">
        <title>Carboxylicivirga linearis sp. nov., isolated from a sea cucumber culture pond.</title>
        <authorList>
            <person name="Wang F.Q."/>
            <person name="Zhou Y.X."/>
            <person name="Lin X.Z."/>
            <person name="Chen G.J."/>
            <person name="Du Z.J."/>
        </authorList>
    </citation>
    <scope>NUCLEOTIDE SEQUENCE [LARGE SCALE GENOMIC DNA]</scope>
    <source>
        <strain evidence="3 4">FB218</strain>
    </source>
</reference>
<accession>A0ABS5JWU4</accession>
<dbReference type="RefSeq" id="WP_212216631.1">
    <property type="nucleotide sequence ID" value="NZ_JAGUCO010000010.1"/>
</dbReference>
<evidence type="ECO:0000256" key="1">
    <source>
        <dbReference type="SAM" id="SignalP"/>
    </source>
</evidence>